<proteinExistence type="predicted"/>
<dbReference type="EMBL" id="LCUC01000303">
    <property type="protein sequence ID" value="KKY32477.1"/>
    <property type="molecule type" value="Genomic_DNA"/>
</dbReference>
<accession>A0A0G2FCZ5</accession>
<keyword evidence="1" id="KW-0732">Signal</keyword>
<protein>
    <submittedName>
        <fullName evidence="2">Putative secreted protein</fullName>
    </submittedName>
</protein>
<feature type="chain" id="PRO_5012587997" evidence="1">
    <location>
        <begin position="16"/>
        <end position="198"/>
    </location>
</feature>
<dbReference type="OrthoDB" id="152248at2759"/>
<sequence>MKFLLVLLAPALVAAQDITISKVQYSGNGCPQGTVSTSISSDKTVVTLGFDGFQTYIGPGTSVKDRTKNCQIHLTLSYPAGYSFAVIDSTYHGYAQLETGVTGTFFSQYYFSSDASKTCTTQSSISGGGLWADGQVYTKEDVVPSPNYVKSKCGTTEILNVNNRVALTSTDSNAFGQLTDDDATVDVSQQVHIKWFTC</sequence>
<feature type="signal peptide" evidence="1">
    <location>
        <begin position="1"/>
        <end position="15"/>
    </location>
</feature>
<dbReference type="STRING" id="1214573.A0A0G2FCZ5"/>
<reference evidence="2 3" key="1">
    <citation type="submission" date="2015-05" db="EMBL/GenBank/DDBJ databases">
        <title>Distinctive expansion of gene families associated with plant cell wall degradation and secondary metabolism in the genomes of grapevine trunk pathogens.</title>
        <authorList>
            <person name="Lawrence D.P."/>
            <person name="Travadon R."/>
            <person name="Rolshausen P.E."/>
            <person name="Baumgartner K."/>
        </authorList>
    </citation>
    <scope>NUCLEOTIDE SEQUENCE [LARGE SCALE GENOMIC DNA]</scope>
    <source>
        <strain evidence="2">DA912</strain>
    </source>
</reference>
<organism evidence="2 3">
    <name type="scientific">Diaporthe ampelina</name>
    <dbReference type="NCBI Taxonomy" id="1214573"/>
    <lineage>
        <taxon>Eukaryota</taxon>
        <taxon>Fungi</taxon>
        <taxon>Dikarya</taxon>
        <taxon>Ascomycota</taxon>
        <taxon>Pezizomycotina</taxon>
        <taxon>Sordariomycetes</taxon>
        <taxon>Sordariomycetidae</taxon>
        <taxon>Diaporthales</taxon>
        <taxon>Diaporthaceae</taxon>
        <taxon>Diaporthe</taxon>
    </lineage>
</organism>
<keyword evidence="3" id="KW-1185">Reference proteome</keyword>
<comment type="caution">
    <text evidence="2">The sequence shown here is derived from an EMBL/GenBank/DDBJ whole genome shotgun (WGS) entry which is preliminary data.</text>
</comment>
<dbReference type="Proteomes" id="UP000034680">
    <property type="component" value="Unassembled WGS sequence"/>
</dbReference>
<reference evidence="2 3" key="2">
    <citation type="submission" date="2015-05" db="EMBL/GenBank/DDBJ databases">
        <authorList>
            <person name="Morales-Cruz A."/>
            <person name="Amrine K.C."/>
            <person name="Cantu D."/>
        </authorList>
    </citation>
    <scope>NUCLEOTIDE SEQUENCE [LARGE SCALE GENOMIC DNA]</scope>
    <source>
        <strain evidence="2">DA912</strain>
    </source>
</reference>
<dbReference type="PANTHER" id="PTHR38847:SF1">
    <property type="entry name" value="PSEUDOURIDINE SYNTHASE RSUA_RLUA-LIKE DOMAIN-CONTAINING PROTEIN"/>
    <property type="match status" value="1"/>
</dbReference>
<dbReference type="PANTHER" id="PTHR38847">
    <property type="match status" value="1"/>
</dbReference>
<gene>
    <name evidence="2" type="ORF">UCDDA912_g07549</name>
</gene>
<dbReference type="Pfam" id="PF14273">
    <property type="entry name" value="DUF4360"/>
    <property type="match status" value="1"/>
</dbReference>
<dbReference type="InterPro" id="IPR025649">
    <property type="entry name" value="DUF4360"/>
</dbReference>
<evidence type="ECO:0000313" key="3">
    <source>
        <dbReference type="Proteomes" id="UP000034680"/>
    </source>
</evidence>
<evidence type="ECO:0000256" key="1">
    <source>
        <dbReference type="SAM" id="SignalP"/>
    </source>
</evidence>
<dbReference type="AlphaFoldDB" id="A0A0G2FCZ5"/>
<evidence type="ECO:0000313" key="2">
    <source>
        <dbReference type="EMBL" id="KKY32477.1"/>
    </source>
</evidence>
<name>A0A0G2FCZ5_9PEZI</name>